<keyword evidence="4" id="KW-0238">DNA-binding</keyword>
<dbReference type="GO" id="GO:0003677">
    <property type="term" value="F:DNA binding"/>
    <property type="evidence" value="ECO:0007669"/>
    <property type="project" value="UniProtKB-KW"/>
</dbReference>
<dbReference type="InterPro" id="IPR011006">
    <property type="entry name" value="CheY-like_superfamily"/>
</dbReference>
<dbReference type="OrthoDB" id="2168082at2"/>
<dbReference type="Pfam" id="PF00072">
    <property type="entry name" value="Response_reg"/>
    <property type="match status" value="1"/>
</dbReference>
<dbReference type="RefSeq" id="WP_124900477.1">
    <property type="nucleotide sequence ID" value="NZ_RQTJ01000048.1"/>
</dbReference>
<dbReference type="SUPFAM" id="SSF52172">
    <property type="entry name" value="CheY-like"/>
    <property type="match status" value="1"/>
</dbReference>
<gene>
    <name evidence="4" type="ORF">EG242_13960</name>
</gene>
<dbReference type="Proteomes" id="UP000268372">
    <property type="component" value="Unassembled WGS sequence"/>
</dbReference>
<dbReference type="SMART" id="SM00850">
    <property type="entry name" value="LytTR"/>
    <property type="match status" value="1"/>
</dbReference>
<dbReference type="InterPro" id="IPR007492">
    <property type="entry name" value="LytTR_DNA-bd_dom"/>
</dbReference>
<dbReference type="SMART" id="SM00448">
    <property type="entry name" value="REC"/>
    <property type="match status" value="1"/>
</dbReference>
<feature type="domain" description="Response regulatory" evidence="2">
    <location>
        <begin position="5"/>
        <end position="120"/>
    </location>
</feature>
<organism evidence="4 5">
    <name type="scientific">Paenimyroides viscosum</name>
    <dbReference type="NCBI Taxonomy" id="2488729"/>
    <lineage>
        <taxon>Bacteria</taxon>
        <taxon>Pseudomonadati</taxon>
        <taxon>Bacteroidota</taxon>
        <taxon>Flavobacteriia</taxon>
        <taxon>Flavobacteriales</taxon>
        <taxon>Flavobacteriaceae</taxon>
        <taxon>Paenimyroides</taxon>
    </lineage>
</organism>
<evidence type="ECO:0000313" key="4">
    <source>
        <dbReference type="EMBL" id="RRA89865.1"/>
    </source>
</evidence>
<dbReference type="InterPro" id="IPR001789">
    <property type="entry name" value="Sig_transdc_resp-reg_receiver"/>
</dbReference>
<feature type="domain" description="HTH LytTR-type" evidence="3">
    <location>
        <begin position="135"/>
        <end position="237"/>
    </location>
</feature>
<accession>A0A3P1ALU9</accession>
<keyword evidence="1" id="KW-0597">Phosphoprotein</keyword>
<dbReference type="EMBL" id="RQTJ01000048">
    <property type="protein sequence ID" value="RRA89865.1"/>
    <property type="molecule type" value="Genomic_DNA"/>
</dbReference>
<protein>
    <submittedName>
        <fullName evidence="4">DNA-binding response regulator</fullName>
    </submittedName>
</protein>
<dbReference type="PANTHER" id="PTHR37299">
    <property type="entry name" value="TRANSCRIPTIONAL REGULATOR-RELATED"/>
    <property type="match status" value="1"/>
</dbReference>
<dbReference type="Gene3D" id="3.40.50.2300">
    <property type="match status" value="1"/>
</dbReference>
<dbReference type="InterPro" id="IPR046947">
    <property type="entry name" value="LytR-like"/>
</dbReference>
<feature type="modified residue" description="4-aspartylphosphate" evidence="1">
    <location>
        <position position="58"/>
    </location>
</feature>
<evidence type="ECO:0000313" key="5">
    <source>
        <dbReference type="Proteomes" id="UP000268372"/>
    </source>
</evidence>
<evidence type="ECO:0000259" key="2">
    <source>
        <dbReference type="PROSITE" id="PS50110"/>
    </source>
</evidence>
<reference evidence="4 5" key="1">
    <citation type="submission" date="2018-11" db="EMBL/GenBank/DDBJ databases">
        <title>Flavobacterium sp. nov., YIM 102796 draft genome.</title>
        <authorList>
            <person name="Li G."/>
            <person name="Jiang Y."/>
        </authorList>
    </citation>
    <scope>NUCLEOTIDE SEQUENCE [LARGE SCALE GENOMIC DNA]</scope>
    <source>
        <strain evidence="4 5">YIM 102796</strain>
    </source>
</reference>
<dbReference type="GO" id="GO:0000156">
    <property type="term" value="F:phosphorelay response regulator activity"/>
    <property type="evidence" value="ECO:0007669"/>
    <property type="project" value="InterPro"/>
</dbReference>
<sequence>MNNLVLVIIDDEPKAREVLKGYINILFPNNRFEMILCNSVKEGTLAIETYLPDLVFLDIEMPEASGFELFNKVNKDSFEVVFVTAYSQFLEKSVNEIGCFGYLQKPLEREKLLKIFERYQEKNIQKKYLKLANTLQNKRTLIKLEDVTFCKADDNYCEIYLKNDKTKHILSRTLGDLEKKLPQQLFQRVHRSFIVNMNHVSHFEKDKNLLVINQNGEEIQKIPVSATYKEAIRKMFL</sequence>
<dbReference type="PROSITE" id="PS50930">
    <property type="entry name" value="HTH_LYTTR"/>
    <property type="match status" value="1"/>
</dbReference>
<proteinExistence type="predicted"/>
<evidence type="ECO:0000259" key="3">
    <source>
        <dbReference type="PROSITE" id="PS50930"/>
    </source>
</evidence>
<dbReference type="Pfam" id="PF04397">
    <property type="entry name" value="LytTR"/>
    <property type="match status" value="1"/>
</dbReference>
<name>A0A3P1ALU9_9FLAO</name>
<dbReference type="AlphaFoldDB" id="A0A3P1ALU9"/>
<keyword evidence="5" id="KW-1185">Reference proteome</keyword>
<comment type="caution">
    <text evidence="4">The sequence shown here is derived from an EMBL/GenBank/DDBJ whole genome shotgun (WGS) entry which is preliminary data.</text>
</comment>
<dbReference type="PROSITE" id="PS50110">
    <property type="entry name" value="RESPONSE_REGULATORY"/>
    <property type="match status" value="1"/>
</dbReference>
<evidence type="ECO:0000256" key="1">
    <source>
        <dbReference type="PROSITE-ProRule" id="PRU00169"/>
    </source>
</evidence>
<dbReference type="Gene3D" id="2.40.50.1020">
    <property type="entry name" value="LytTr DNA-binding domain"/>
    <property type="match status" value="1"/>
</dbReference>
<dbReference type="PANTHER" id="PTHR37299:SF1">
    <property type="entry name" value="STAGE 0 SPORULATION PROTEIN A HOMOLOG"/>
    <property type="match status" value="1"/>
</dbReference>